<dbReference type="InterPro" id="IPR042119">
    <property type="entry name" value="QueA_dom2"/>
</dbReference>
<dbReference type="InterPro" id="IPR003699">
    <property type="entry name" value="QueA"/>
</dbReference>
<evidence type="ECO:0000256" key="13">
    <source>
        <dbReference type="HAMAP-Rule" id="MF_00113"/>
    </source>
</evidence>
<evidence type="ECO:0000256" key="10">
    <source>
        <dbReference type="ARBA" id="ARBA00066503"/>
    </source>
</evidence>
<dbReference type="GO" id="GO:0008616">
    <property type="term" value="P:tRNA queuosine(34) biosynthetic process"/>
    <property type="evidence" value="ECO:0007669"/>
    <property type="project" value="UniProtKB-UniRule"/>
</dbReference>
<evidence type="ECO:0000313" key="14">
    <source>
        <dbReference type="EMBL" id="NIZ46429.1"/>
    </source>
</evidence>
<evidence type="ECO:0000256" key="3">
    <source>
        <dbReference type="ARBA" id="ARBA00011245"/>
    </source>
</evidence>
<evidence type="ECO:0000256" key="6">
    <source>
        <dbReference type="ARBA" id="ARBA00022691"/>
    </source>
</evidence>
<name>A0A968KTQ1_9SPIO</name>
<evidence type="ECO:0000256" key="11">
    <source>
        <dbReference type="ARBA" id="ARBA00069325"/>
    </source>
</evidence>
<evidence type="ECO:0000256" key="9">
    <source>
        <dbReference type="ARBA" id="ARBA00061210"/>
    </source>
</evidence>
<protein>
    <recommendedName>
        <fullName evidence="11 13">S-adenosylmethionine:tRNA ribosyltransferase-isomerase</fullName>
        <ecNumber evidence="10 13">2.4.99.17</ecNumber>
    </recommendedName>
    <alternativeName>
        <fullName evidence="12 13">Queuosine biosynthesis protein QueA</fullName>
    </alternativeName>
</protein>
<comment type="function">
    <text evidence="13">Transfers and isomerizes the ribose moiety from AdoMet to the 7-aminomethyl group of 7-deazaguanine (preQ1-tRNA) to give epoxyqueuosine (oQ-tRNA).</text>
</comment>
<comment type="pathway">
    <text evidence="2 13">tRNA modification; tRNA-queuosine biosynthesis.</text>
</comment>
<keyword evidence="14" id="KW-0328">Glycosyltransferase</keyword>
<keyword evidence="6 13" id="KW-0949">S-adenosyl-L-methionine</keyword>
<dbReference type="Pfam" id="PF02547">
    <property type="entry name" value="Queuosine_synth"/>
    <property type="match status" value="1"/>
</dbReference>
<comment type="catalytic activity">
    <reaction evidence="8 13">
        <text>7-aminomethyl-7-carbaguanosine(34) in tRNA + S-adenosyl-L-methionine = epoxyqueuosine(34) in tRNA + adenine + L-methionine + 2 H(+)</text>
        <dbReference type="Rhea" id="RHEA:32155"/>
        <dbReference type="Rhea" id="RHEA-COMP:10342"/>
        <dbReference type="Rhea" id="RHEA-COMP:18582"/>
        <dbReference type="ChEBI" id="CHEBI:15378"/>
        <dbReference type="ChEBI" id="CHEBI:16708"/>
        <dbReference type="ChEBI" id="CHEBI:57844"/>
        <dbReference type="ChEBI" id="CHEBI:59789"/>
        <dbReference type="ChEBI" id="CHEBI:82833"/>
        <dbReference type="ChEBI" id="CHEBI:194443"/>
        <dbReference type="EC" id="2.4.99.17"/>
    </reaction>
</comment>
<comment type="similarity">
    <text evidence="9 13">Belongs to the QueA family.</text>
</comment>
<reference evidence="14" key="1">
    <citation type="submission" date="2020-03" db="EMBL/GenBank/DDBJ databases">
        <title>Spirochaetal bacteria isolated from arthropods constitute a novel genus Entomospira genus novum within the order Spirochaetales.</title>
        <authorList>
            <person name="Grana-Miraglia L."/>
            <person name="Sikutova S."/>
            <person name="Fingerle V."/>
            <person name="Sing A."/>
            <person name="Castillo-Ramirez S."/>
            <person name="Margos G."/>
            <person name="Rudolf I."/>
        </authorList>
    </citation>
    <scope>NUCLEOTIDE SEQUENCE</scope>
    <source>
        <strain evidence="14">BR208</strain>
    </source>
</reference>
<evidence type="ECO:0000256" key="12">
    <source>
        <dbReference type="ARBA" id="ARBA00076160"/>
    </source>
</evidence>
<keyword evidence="5 13" id="KW-0808">Transferase</keyword>
<dbReference type="EMBL" id="JAATLK010000001">
    <property type="protein sequence ID" value="NIZ46429.1"/>
    <property type="molecule type" value="Genomic_DNA"/>
</dbReference>
<comment type="subunit">
    <text evidence="3 13">Monomer.</text>
</comment>
<evidence type="ECO:0000256" key="4">
    <source>
        <dbReference type="ARBA" id="ARBA00022490"/>
    </source>
</evidence>
<dbReference type="GO" id="GO:0005737">
    <property type="term" value="C:cytoplasm"/>
    <property type="evidence" value="ECO:0007669"/>
    <property type="project" value="UniProtKB-SubCell"/>
</dbReference>
<dbReference type="Gene3D" id="3.40.1780.10">
    <property type="entry name" value="QueA-like"/>
    <property type="match status" value="1"/>
</dbReference>
<evidence type="ECO:0000256" key="2">
    <source>
        <dbReference type="ARBA" id="ARBA00004691"/>
    </source>
</evidence>
<dbReference type="FunFam" id="3.40.1780.10:FF:000001">
    <property type="entry name" value="S-adenosylmethionine:tRNA ribosyltransferase-isomerase"/>
    <property type="match status" value="1"/>
</dbReference>
<evidence type="ECO:0000256" key="8">
    <source>
        <dbReference type="ARBA" id="ARBA00052751"/>
    </source>
</evidence>
<comment type="caution">
    <text evidence="14">The sequence shown here is derived from an EMBL/GenBank/DDBJ whole genome shotgun (WGS) entry which is preliminary data.</text>
</comment>
<comment type="subcellular location">
    <subcellularLocation>
        <location evidence="1 13">Cytoplasm</location>
    </subcellularLocation>
</comment>
<sequence>MKTSDFDFDLPSELIASSPSIVRGDDRLMQLCISRGEISHHQFKDIIDLLPRNALLVFNDSKVRKARLMAVAMESGASVEMLLLHPISSDQWVVLVSKAKRQRIGKQYQLPEGVTATIIADAEGGEGTKIIEFHGLSESYIEQYGSMPLPPYMHRDASTLDDDRYQTIYAKHLGSAAAPTAGLHFTEEILEKLAEKGIEHTFATLHVGMGTFAPVRTEMIEDHHIHTESYTITPVAADMINRARKEGKPIIAVGTTSCRLLESAMQESQNNEINSGSSMSSIFIYPGYEFRCIDGLITNFHTPKSTLLALVSALAGYDLIRESYEEAIKKGYRFFSYGDAMLILP</sequence>
<keyword evidence="7 13" id="KW-0671">Queuosine biosynthesis</keyword>
<dbReference type="InterPro" id="IPR036100">
    <property type="entry name" value="QueA_sf"/>
</dbReference>
<evidence type="ECO:0000256" key="1">
    <source>
        <dbReference type="ARBA" id="ARBA00004496"/>
    </source>
</evidence>
<accession>A0A968KTQ1</accession>
<dbReference type="PANTHER" id="PTHR30307:SF0">
    <property type="entry name" value="S-ADENOSYLMETHIONINE:TRNA RIBOSYLTRANSFERASE-ISOMERASE"/>
    <property type="match status" value="1"/>
</dbReference>
<dbReference type="SUPFAM" id="SSF111337">
    <property type="entry name" value="QueA-like"/>
    <property type="match status" value="1"/>
</dbReference>
<dbReference type="PANTHER" id="PTHR30307">
    <property type="entry name" value="S-ADENOSYLMETHIONINE:TRNA RIBOSYLTRANSFERASE-ISOMERASE"/>
    <property type="match status" value="1"/>
</dbReference>
<evidence type="ECO:0000313" key="15">
    <source>
        <dbReference type="Proteomes" id="UP000752013"/>
    </source>
</evidence>
<proteinExistence type="inferred from homology"/>
<dbReference type="GO" id="GO:0051075">
    <property type="term" value="F:S-adenosylmethionine:tRNA ribosyltransferase-isomerase activity"/>
    <property type="evidence" value="ECO:0007669"/>
    <property type="project" value="UniProtKB-EC"/>
</dbReference>
<dbReference type="EC" id="2.4.99.17" evidence="10 13"/>
<evidence type="ECO:0000256" key="7">
    <source>
        <dbReference type="ARBA" id="ARBA00022785"/>
    </source>
</evidence>
<dbReference type="InterPro" id="IPR042118">
    <property type="entry name" value="QueA_dom1"/>
</dbReference>
<organism evidence="14 15">
    <name type="scientific">Entomospira nematocerorum</name>
    <dbReference type="NCBI Taxonomy" id="2719987"/>
    <lineage>
        <taxon>Bacteria</taxon>
        <taxon>Pseudomonadati</taxon>
        <taxon>Spirochaetota</taxon>
        <taxon>Spirochaetia</taxon>
        <taxon>Spirochaetales</taxon>
        <taxon>Spirochaetaceae</taxon>
        <taxon>Entomospira</taxon>
    </lineage>
</organism>
<dbReference type="NCBIfam" id="TIGR00113">
    <property type="entry name" value="queA"/>
    <property type="match status" value="1"/>
</dbReference>
<gene>
    <name evidence="13 14" type="primary">queA</name>
    <name evidence="14" type="ORF">HCT46_00605</name>
</gene>
<keyword evidence="4 13" id="KW-0963">Cytoplasm</keyword>
<dbReference type="Gene3D" id="2.40.10.240">
    <property type="entry name" value="QueA-like"/>
    <property type="match status" value="1"/>
</dbReference>
<dbReference type="HAMAP" id="MF_00113">
    <property type="entry name" value="QueA"/>
    <property type="match status" value="1"/>
</dbReference>
<dbReference type="NCBIfam" id="NF001140">
    <property type="entry name" value="PRK00147.1"/>
    <property type="match status" value="1"/>
</dbReference>
<dbReference type="AlphaFoldDB" id="A0A968KTQ1"/>
<dbReference type="Proteomes" id="UP000752013">
    <property type="component" value="Unassembled WGS sequence"/>
</dbReference>
<evidence type="ECO:0000256" key="5">
    <source>
        <dbReference type="ARBA" id="ARBA00022679"/>
    </source>
</evidence>
<keyword evidence="15" id="KW-1185">Reference proteome</keyword>
<dbReference type="RefSeq" id="WP_167702896.1">
    <property type="nucleotide sequence ID" value="NZ_CP118168.1"/>
</dbReference>